<proteinExistence type="predicted"/>
<keyword evidence="2" id="KW-1133">Transmembrane helix</keyword>
<keyword evidence="4" id="KW-1185">Reference proteome</keyword>
<gene>
    <name evidence="3" type="ORF">GTP41_09650</name>
</gene>
<dbReference type="EMBL" id="WWCJ01000006">
    <property type="protein sequence ID" value="MYN02363.1"/>
    <property type="molecule type" value="Genomic_DNA"/>
</dbReference>
<accession>A0A6N9HGY4</accession>
<dbReference type="Proteomes" id="UP000448575">
    <property type="component" value="Unassembled WGS sequence"/>
</dbReference>
<organism evidence="3 4">
    <name type="scientific">Pseudoduganella guangdongensis</name>
    <dbReference type="NCBI Taxonomy" id="2692179"/>
    <lineage>
        <taxon>Bacteria</taxon>
        <taxon>Pseudomonadati</taxon>
        <taxon>Pseudomonadota</taxon>
        <taxon>Betaproteobacteria</taxon>
        <taxon>Burkholderiales</taxon>
        <taxon>Oxalobacteraceae</taxon>
        <taxon>Telluria group</taxon>
        <taxon>Pseudoduganella</taxon>
    </lineage>
</organism>
<sequence length="186" mass="21988">MELPSHDDDQSPPDHESRITKLEVRVQDLSVELKLLRQTVEHGFAAQNERIDALPGQILTVVRAELTEKLAAQNEAHFRANEAFRKSIEARLEVWRAENDRKLETWRKDNDSKLETWRGQNDSKLETWRNENDSKLESLSGKLDSKLEAWRKENDEKFEEWRREMRIWFRLIVGILITAMVASFFN</sequence>
<comment type="caution">
    <text evidence="3">The sequence shown here is derived from an EMBL/GenBank/DDBJ whole genome shotgun (WGS) entry which is preliminary data.</text>
</comment>
<name>A0A6N9HGY4_9BURK</name>
<dbReference type="RefSeq" id="WP_161025370.1">
    <property type="nucleotide sequence ID" value="NZ_WWCJ01000006.1"/>
</dbReference>
<dbReference type="AlphaFoldDB" id="A0A6N9HGY4"/>
<evidence type="ECO:0008006" key="5">
    <source>
        <dbReference type="Google" id="ProtNLM"/>
    </source>
</evidence>
<protein>
    <recommendedName>
        <fullName evidence="5">DUF1640 domain-containing protein</fullName>
    </recommendedName>
</protein>
<feature type="region of interest" description="Disordered" evidence="1">
    <location>
        <begin position="1"/>
        <end position="21"/>
    </location>
</feature>
<evidence type="ECO:0000313" key="3">
    <source>
        <dbReference type="EMBL" id="MYN02363.1"/>
    </source>
</evidence>
<keyword evidence="2" id="KW-0472">Membrane</keyword>
<feature type="transmembrane region" description="Helical" evidence="2">
    <location>
        <begin position="167"/>
        <end position="185"/>
    </location>
</feature>
<reference evidence="3 4" key="1">
    <citation type="submission" date="2019-12" db="EMBL/GenBank/DDBJ databases">
        <title>Novel species isolated from a subtropical stream in China.</title>
        <authorList>
            <person name="Lu H."/>
        </authorList>
    </citation>
    <scope>NUCLEOTIDE SEQUENCE [LARGE SCALE GENOMIC DNA]</scope>
    <source>
        <strain evidence="3 4">DS3</strain>
    </source>
</reference>
<evidence type="ECO:0000256" key="2">
    <source>
        <dbReference type="SAM" id="Phobius"/>
    </source>
</evidence>
<evidence type="ECO:0000313" key="4">
    <source>
        <dbReference type="Proteomes" id="UP000448575"/>
    </source>
</evidence>
<evidence type="ECO:0000256" key="1">
    <source>
        <dbReference type="SAM" id="MobiDB-lite"/>
    </source>
</evidence>
<keyword evidence="2" id="KW-0812">Transmembrane</keyword>